<dbReference type="EMBL" id="JAIPUX010005289">
    <property type="protein sequence ID" value="KAH0619095.1"/>
    <property type="molecule type" value="Genomic_DNA"/>
</dbReference>
<proteinExistence type="predicted"/>
<comment type="caution">
    <text evidence="1">The sequence shown here is derived from an EMBL/GenBank/DDBJ whole genome shotgun (WGS) entry which is preliminary data.</text>
</comment>
<name>A0ABQ7SP25_PHRPL</name>
<evidence type="ECO:0000313" key="1">
    <source>
        <dbReference type="EMBL" id="KAH0619095.1"/>
    </source>
</evidence>
<reference evidence="1 2" key="1">
    <citation type="journal article" date="2022" name="Gigascience">
        <title>A chromosome-level genome assembly and annotation of the desert horned lizard, Phrynosoma platyrhinos, provides insight into chromosomal rearrangements among reptiles.</title>
        <authorList>
            <person name="Koochekian N."/>
            <person name="Ascanio A."/>
            <person name="Farleigh K."/>
            <person name="Card D.C."/>
            <person name="Schield D.R."/>
            <person name="Castoe T.A."/>
            <person name="Jezkova T."/>
        </authorList>
    </citation>
    <scope>NUCLEOTIDE SEQUENCE [LARGE SCALE GENOMIC DNA]</scope>
    <source>
        <strain evidence="1">NK-2021</strain>
    </source>
</reference>
<dbReference type="InterPro" id="IPR029290">
    <property type="entry name" value="TP53TG5"/>
</dbReference>
<organism evidence="1 2">
    <name type="scientific">Phrynosoma platyrhinos</name>
    <name type="common">Desert horned lizard</name>
    <dbReference type="NCBI Taxonomy" id="52577"/>
    <lineage>
        <taxon>Eukaryota</taxon>
        <taxon>Metazoa</taxon>
        <taxon>Chordata</taxon>
        <taxon>Craniata</taxon>
        <taxon>Vertebrata</taxon>
        <taxon>Euteleostomi</taxon>
        <taxon>Lepidosauria</taxon>
        <taxon>Squamata</taxon>
        <taxon>Bifurcata</taxon>
        <taxon>Unidentata</taxon>
        <taxon>Episquamata</taxon>
        <taxon>Toxicofera</taxon>
        <taxon>Iguania</taxon>
        <taxon>Phrynosomatidae</taxon>
        <taxon>Phrynosomatinae</taxon>
        <taxon>Phrynosoma</taxon>
    </lineage>
</organism>
<keyword evidence="2" id="KW-1185">Reference proteome</keyword>
<dbReference type="Proteomes" id="UP000826234">
    <property type="component" value="Unassembled WGS sequence"/>
</dbReference>
<protein>
    <submittedName>
        <fullName evidence="1">Uncharacterized protein</fullName>
    </submittedName>
</protein>
<sequence>MKAFEKKKEFPKINDGESGVSQTNNLVHVRSHLKRIIKKLVLLKIFKSQNRRIKCLCELAHKYRKMLALGGPLNISASPAGMNVISEDPPKPIADVVAEPVVDIAESVTDIEKVTIDNEVEAKPLAETSLEASSSELYEALCLKGLPQRLHMPAPKMLCRPSALRWVKPCCTRSCNETLEHVITIHYSECPKLLPVSIPTLISLLLGVGRDF</sequence>
<dbReference type="PANTHER" id="PTHR15562">
    <property type="entry name" value="TP53-TARGET GENE 5 PROTEIN"/>
    <property type="match status" value="1"/>
</dbReference>
<gene>
    <name evidence="1" type="ORF">JD844_018761</name>
</gene>
<dbReference type="PANTHER" id="PTHR15562:SF0">
    <property type="entry name" value="TP53-TARGET GENE 5 PROTEIN"/>
    <property type="match status" value="1"/>
</dbReference>
<dbReference type="Pfam" id="PF15331">
    <property type="entry name" value="TP53IP5"/>
    <property type="match status" value="2"/>
</dbReference>
<evidence type="ECO:0000313" key="2">
    <source>
        <dbReference type="Proteomes" id="UP000826234"/>
    </source>
</evidence>
<accession>A0ABQ7SP25</accession>